<evidence type="ECO:0000313" key="4">
    <source>
        <dbReference type="EMBL" id="EON78922.1"/>
    </source>
</evidence>
<feature type="binding site" evidence="2">
    <location>
        <position position="144"/>
    </location>
    <ligand>
        <name>Mn(2+)</name>
        <dbReference type="ChEBI" id="CHEBI:29035"/>
        <label>2</label>
    </ligand>
</feature>
<comment type="cofactor">
    <cofactor evidence="2">
        <name>Mn(2+)</name>
        <dbReference type="ChEBI" id="CHEBI:29035"/>
    </cofactor>
    <text evidence="2">The Mn(2+) ion enhances activity.</text>
</comment>
<evidence type="ECO:0000256" key="2">
    <source>
        <dbReference type="PIRSR" id="PIRSR005962-1"/>
    </source>
</evidence>
<organism evidence="4 5">
    <name type="scientific">Lunatimonas lonarensis</name>
    <dbReference type="NCBI Taxonomy" id="1232681"/>
    <lineage>
        <taxon>Bacteria</taxon>
        <taxon>Pseudomonadati</taxon>
        <taxon>Bacteroidota</taxon>
        <taxon>Cytophagia</taxon>
        <taxon>Cytophagales</taxon>
        <taxon>Cyclobacteriaceae</taxon>
    </lineage>
</organism>
<keyword evidence="5" id="KW-1185">Reference proteome</keyword>
<evidence type="ECO:0000313" key="5">
    <source>
        <dbReference type="Proteomes" id="UP000013909"/>
    </source>
</evidence>
<keyword evidence="2" id="KW-0479">Metal-binding</keyword>
<dbReference type="NCBIfam" id="TIGR01891">
    <property type="entry name" value="amidohydrolases"/>
    <property type="match status" value="1"/>
</dbReference>
<feature type="binding site" evidence="2">
    <location>
        <position position="142"/>
    </location>
    <ligand>
        <name>Mn(2+)</name>
        <dbReference type="ChEBI" id="CHEBI:29035"/>
        <label>2</label>
    </ligand>
</feature>
<dbReference type="OrthoDB" id="9776731at2"/>
<feature type="domain" description="Peptidase M20 dimerisation" evidence="3">
    <location>
        <begin position="231"/>
        <end position="322"/>
    </location>
</feature>
<dbReference type="Pfam" id="PF07687">
    <property type="entry name" value="M20_dimer"/>
    <property type="match status" value="1"/>
</dbReference>
<dbReference type="PANTHER" id="PTHR11014:SF63">
    <property type="entry name" value="METALLOPEPTIDASE, PUTATIVE (AFU_ORTHOLOGUE AFUA_6G09600)-RELATED"/>
    <property type="match status" value="1"/>
</dbReference>
<dbReference type="GO" id="GO:0019877">
    <property type="term" value="P:diaminopimelate biosynthetic process"/>
    <property type="evidence" value="ECO:0007669"/>
    <property type="project" value="UniProtKB-ARBA"/>
</dbReference>
<dbReference type="SUPFAM" id="SSF55031">
    <property type="entry name" value="Bacterial exopeptidase dimerisation domain"/>
    <property type="match status" value="1"/>
</dbReference>
<sequence length="439" mass="47009">MQTRTKSFAFLLLLLVVVGMDWIRPAAAQQALKTAIDQKAEALEAQVIAWRRDFHQHPELGNQETRTAAIVAGHLRSLGMEVTEQVAVTGVVGVLKGGKPGPTVALRADMDALPVTERADVPFRSTQTAIYNGQEVGVSHACGHDSHVAILMGVAETLASLRAELPGTVKFIFQPAEEGMDGLDTWGAKQMVEEGVMNDVDAIFGLHINSQTPVGTIKYRSGPAMAAVDNLEIKVIGKQAHGAYPWSSVDPIVTASQVVLALQTVVSRSVNVTEIPAIVTVGSIHGGVRHNIIPEEVEMIGTIRTYSAAQQDLVHRRIFEIAAGIAQSAGAQAEVNIRKMYPVTFNDPGLTAKMLPTLERVTGPGKLVEHELITGAEDFSFYQQAKPGLFVFLGGMPAAGDPLKAPAHHTPDFYLDESGFVLGVRALSHLAVDFLNSAI</sequence>
<dbReference type="PANTHER" id="PTHR11014">
    <property type="entry name" value="PEPTIDASE M20 FAMILY MEMBER"/>
    <property type="match status" value="1"/>
</dbReference>
<keyword evidence="2" id="KW-0464">Manganese</keyword>
<protein>
    <submittedName>
        <fullName evidence="4">Peptidase M20D, amidohydrolase</fullName>
    </submittedName>
</protein>
<keyword evidence="1 4" id="KW-0378">Hydrolase</keyword>
<dbReference type="Pfam" id="PF01546">
    <property type="entry name" value="Peptidase_M20"/>
    <property type="match status" value="1"/>
</dbReference>
<evidence type="ECO:0000259" key="3">
    <source>
        <dbReference type="Pfam" id="PF07687"/>
    </source>
</evidence>
<reference evidence="4 5" key="1">
    <citation type="submission" date="2013-02" db="EMBL/GenBank/DDBJ databases">
        <title>A novel strain isolated from Lonar lake, Maharashtra, India.</title>
        <authorList>
            <person name="Singh A."/>
        </authorList>
    </citation>
    <scope>NUCLEOTIDE SEQUENCE [LARGE SCALE GENOMIC DNA]</scope>
    <source>
        <strain evidence="4 5">AK24</strain>
    </source>
</reference>
<dbReference type="SUPFAM" id="SSF53187">
    <property type="entry name" value="Zn-dependent exopeptidases"/>
    <property type="match status" value="1"/>
</dbReference>
<dbReference type="Gene3D" id="3.40.630.10">
    <property type="entry name" value="Zn peptidases"/>
    <property type="match status" value="1"/>
</dbReference>
<dbReference type="STRING" id="1232681.ADIS_0515"/>
<accession>R7ZXX6</accession>
<dbReference type="GO" id="GO:0046872">
    <property type="term" value="F:metal ion binding"/>
    <property type="evidence" value="ECO:0007669"/>
    <property type="project" value="UniProtKB-KW"/>
</dbReference>
<dbReference type="InterPro" id="IPR036264">
    <property type="entry name" value="Bact_exopeptidase_dim_dom"/>
</dbReference>
<gene>
    <name evidence="4" type="ORF">ADIS_0515</name>
</gene>
<dbReference type="RefSeq" id="WP_010852664.1">
    <property type="nucleotide sequence ID" value="NZ_AQHR01000021.1"/>
</dbReference>
<dbReference type="PATRIC" id="fig|1288963.3.peg.513"/>
<comment type="caution">
    <text evidence="4">The sequence shown here is derived from an EMBL/GenBank/DDBJ whole genome shotgun (WGS) entry which is preliminary data.</text>
</comment>
<dbReference type="InterPro" id="IPR002933">
    <property type="entry name" value="Peptidase_M20"/>
</dbReference>
<dbReference type="Proteomes" id="UP000013909">
    <property type="component" value="Unassembled WGS sequence"/>
</dbReference>
<dbReference type="GO" id="GO:0050118">
    <property type="term" value="F:N-acetyldiaminopimelate deacetylase activity"/>
    <property type="evidence" value="ECO:0007669"/>
    <property type="project" value="UniProtKB-ARBA"/>
</dbReference>
<dbReference type="InterPro" id="IPR017439">
    <property type="entry name" value="Amidohydrolase"/>
</dbReference>
<dbReference type="PIRSF" id="PIRSF005962">
    <property type="entry name" value="Pept_M20D_amidohydro"/>
    <property type="match status" value="1"/>
</dbReference>
<dbReference type="EMBL" id="AQHR01000021">
    <property type="protein sequence ID" value="EON78922.1"/>
    <property type="molecule type" value="Genomic_DNA"/>
</dbReference>
<evidence type="ECO:0000256" key="1">
    <source>
        <dbReference type="ARBA" id="ARBA00022801"/>
    </source>
</evidence>
<proteinExistence type="predicted"/>
<dbReference type="Gene3D" id="3.30.70.360">
    <property type="match status" value="1"/>
</dbReference>
<dbReference type="AlphaFoldDB" id="R7ZXX6"/>
<name>R7ZXX6_9BACT</name>
<dbReference type="InterPro" id="IPR011650">
    <property type="entry name" value="Peptidase_M20_dimer"/>
</dbReference>
<feature type="binding site" evidence="2">
    <location>
        <position position="409"/>
    </location>
    <ligand>
        <name>Mn(2+)</name>
        <dbReference type="ChEBI" id="CHEBI:29035"/>
        <label>2</label>
    </ligand>
</feature>
<dbReference type="FunFam" id="3.30.70.360:FF:000001">
    <property type="entry name" value="N-acetyldiaminopimelate deacetylase"/>
    <property type="match status" value="1"/>
</dbReference>
<feature type="binding site" evidence="2">
    <location>
        <position position="207"/>
    </location>
    <ligand>
        <name>Mn(2+)</name>
        <dbReference type="ChEBI" id="CHEBI:29035"/>
        <label>2</label>
    </ligand>
</feature>
<feature type="binding site" evidence="2">
    <location>
        <position position="178"/>
    </location>
    <ligand>
        <name>Mn(2+)</name>
        <dbReference type="ChEBI" id="CHEBI:29035"/>
        <label>2</label>
    </ligand>
</feature>